<gene>
    <name evidence="1" type="ORF">ACFFLS_05740</name>
</gene>
<evidence type="ECO:0008006" key="3">
    <source>
        <dbReference type="Google" id="ProtNLM"/>
    </source>
</evidence>
<proteinExistence type="predicted"/>
<dbReference type="RefSeq" id="WP_379685587.1">
    <property type="nucleotide sequence ID" value="NZ_JBHLYW010000007.1"/>
</dbReference>
<accession>A0ABV6BPJ5</accession>
<protein>
    <recommendedName>
        <fullName evidence="3">Transposase</fullName>
    </recommendedName>
</protein>
<reference evidence="1 2" key="1">
    <citation type="submission" date="2024-09" db="EMBL/GenBank/DDBJ databases">
        <authorList>
            <person name="Sun Q."/>
            <person name="Mori K."/>
        </authorList>
    </citation>
    <scope>NUCLEOTIDE SEQUENCE [LARGE SCALE GENOMIC DNA]</scope>
    <source>
        <strain evidence="1 2">CGMCC 1.12926</strain>
    </source>
</reference>
<name>A0ABV6BPJ5_9FLAO</name>
<keyword evidence="2" id="KW-1185">Reference proteome</keyword>
<evidence type="ECO:0000313" key="1">
    <source>
        <dbReference type="EMBL" id="MFC0076532.1"/>
    </source>
</evidence>
<evidence type="ECO:0000313" key="2">
    <source>
        <dbReference type="Proteomes" id="UP001589734"/>
    </source>
</evidence>
<dbReference type="Proteomes" id="UP001589734">
    <property type="component" value="Unassembled WGS sequence"/>
</dbReference>
<sequence length="51" mass="5883">MNSKGHFYPKAIILQAVYFKRRLTLSYRNVEKKSDALAGTSMFKSIYKLAP</sequence>
<dbReference type="EMBL" id="JBHLYW010000007">
    <property type="protein sequence ID" value="MFC0076532.1"/>
    <property type="molecule type" value="Genomic_DNA"/>
</dbReference>
<organism evidence="1 2">
    <name type="scientific">Flavobacterium procerum</name>
    <dbReference type="NCBI Taxonomy" id="1455569"/>
    <lineage>
        <taxon>Bacteria</taxon>
        <taxon>Pseudomonadati</taxon>
        <taxon>Bacteroidota</taxon>
        <taxon>Flavobacteriia</taxon>
        <taxon>Flavobacteriales</taxon>
        <taxon>Flavobacteriaceae</taxon>
        <taxon>Flavobacterium</taxon>
    </lineage>
</organism>
<comment type="caution">
    <text evidence="1">The sequence shown here is derived from an EMBL/GenBank/DDBJ whole genome shotgun (WGS) entry which is preliminary data.</text>
</comment>